<evidence type="ECO:0000313" key="4">
    <source>
        <dbReference type="EMBL" id="TNJ46215.1"/>
    </source>
</evidence>
<dbReference type="GO" id="GO:0005975">
    <property type="term" value="P:carbohydrate metabolic process"/>
    <property type="evidence" value="ECO:0007669"/>
    <property type="project" value="InterPro"/>
</dbReference>
<organism evidence="4 5">
    <name type="scientific">Allotamlana fucoidanivorans</name>
    <dbReference type="NCBI Taxonomy" id="2583814"/>
    <lineage>
        <taxon>Bacteria</taxon>
        <taxon>Pseudomonadati</taxon>
        <taxon>Bacteroidota</taxon>
        <taxon>Flavobacteriia</taxon>
        <taxon>Flavobacteriales</taxon>
        <taxon>Flavobacteriaceae</taxon>
        <taxon>Allotamlana</taxon>
    </lineage>
</organism>
<accession>A0A5C4SR01</accession>
<feature type="domain" description="Glycoside hydrolase family 42 N-terminal" evidence="3">
    <location>
        <begin position="478"/>
        <end position="585"/>
    </location>
</feature>
<dbReference type="InterPro" id="IPR013529">
    <property type="entry name" value="Glyco_hydro_42_N"/>
</dbReference>
<evidence type="ECO:0000256" key="1">
    <source>
        <dbReference type="ARBA" id="ARBA00022801"/>
    </source>
</evidence>
<name>A0A5C4SR01_9FLAO</name>
<evidence type="ECO:0000313" key="5">
    <source>
        <dbReference type="Proteomes" id="UP000308713"/>
    </source>
</evidence>
<dbReference type="Proteomes" id="UP000308713">
    <property type="component" value="Unassembled WGS sequence"/>
</dbReference>
<dbReference type="GO" id="GO:0009341">
    <property type="term" value="C:beta-galactosidase complex"/>
    <property type="evidence" value="ECO:0007669"/>
    <property type="project" value="InterPro"/>
</dbReference>
<dbReference type="EMBL" id="VDCS01000003">
    <property type="protein sequence ID" value="TNJ46215.1"/>
    <property type="molecule type" value="Genomic_DNA"/>
</dbReference>
<proteinExistence type="predicted"/>
<protein>
    <submittedName>
        <fullName evidence="4">Beta-agarase</fullName>
    </submittedName>
</protein>
<dbReference type="Gene3D" id="3.20.20.80">
    <property type="entry name" value="Glycosidases"/>
    <property type="match status" value="1"/>
</dbReference>
<dbReference type="GO" id="GO:0004565">
    <property type="term" value="F:beta-galactosidase activity"/>
    <property type="evidence" value="ECO:0007669"/>
    <property type="project" value="InterPro"/>
</dbReference>
<sequence>MNSIHHRIFLLLFSFSVFLSCKKQIDETKEYVLFDFEQENQLKVEGVVDASYKVIESGTTKLLQVKTGHQVSKPTIVLKQPDNVNWDLKGYHQVKADVANIGDSYMQVEMFVGDDPDGLIKWYCSDYVDLNPGEKKAITVDLAWTPWVFSPQLKVEGMRGIPGSLKTDIDAIKEISFCSRYASSNNTFTIDNIRAEGKLEVRDTSGFFPFVDKFGQYKHNDWKGKIHAEEELKQVAEVNLEKLLEKSGPEERGTYGGWTGGPKLEATGFFRTEKYKGKWWLVDPEGYLFWTAGVNCVSPNSAHTGTSGREHYFETLPKAEGEYAKFYGEGGRASHGFYSKIDSYTSFNFYQSNLFKKFDYDWQYKFSDLAHLRFKSWGLNTIGFVSDIWTTRQQKTAYVGSIWIRNTPKIQGSEGFWGRFHDVFDPKFEKAVKASMASQKEGAYDAWCIGYFVDNELSWGDLGSLSIGVLRSPETQIAKHVFVQDLTDKYTTIQALNQSWGTSHQSWEALLKSTETPDMNKAMPDLVDFYRKIAETYFKTIKEELQIIAPKQNYLGCRFAWANNDVVLTAASKYMDIMSFNKYEYSVENIGLPKGVDKPILIGEFHFGAVDRGMFHAGVKKAESQEDRGEKYQSYIQGALRNPSVIGAHWFQYIDEPLTGRFDGENYNIGLVDVCDNPYEALVEKIRETTYGMYSYRMSH</sequence>
<comment type="caution">
    <text evidence="4">The sequence shown here is derived from an EMBL/GenBank/DDBJ whole genome shotgun (WGS) entry which is preliminary data.</text>
</comment>
<dbReference type="RefSeq" id="WP_139695229.1">
    <property type="nucleotide sequence ID" value="NZ_CP074074.1"/>
</dbReference>
<evidence type="ECO:0000256" key="2">
    <source>
        <dbReference type="ARBA" id="ARBA00023295"/>
    </source>
</evidence>
<evidence type="ECO:0000259" key="3">
    <source>
        <dbReference type="Pfam" id="PF02449"/>
    </source>
</evidence>
<dbReference type="InterPro" id="IPR017853">
    <property type="entry name" value="GH"/>
</dbReference>
<dbReference type="SUPFAM" id="SSF51445">
    <property type="entry name" value="(Trans)glycosidases"/>
    <property type="match status" value="1"/>
</dbReference>
<gene>
    <name evidence="4" type="ORF">FGF67_04260</name>
</gene>
<dbReference type="PROSITE" id="PS51257">
    <property type="entry name" value="PROKAR_LIPOPROTEIN"/>
    <property type="match status" value="1"/>
</dbReference>
<dbReference type="SMR" id="A0A5C4SR01"/>
<dbReference type="Pfam" id="PF02449">
    <property type="entry name" value="Glyco_hydro_42"/>
    <property type="match status" value="1"/>
</dbReference>
<dbReference type="OrthoDB" id="9760450at2"/>
<keyword evidence="2" id="KW-0326">Glycosidase</keyword>
<dbReference type="AlphaFoldDB" id="A0A5C4SR01"/>
<dbReference type="Gene3D" id="2.60.120.430">
    <property type="entry name" value="Galactose-binding lectin"/>
    <property type="match status" value="1"/>
</dbReference>
<keyword evidence="5" id="KW-1185">Reference proteome</keyword>
<keyword evidence="1" id="KW-0378">Hydrolase</keyword>
<reference evidence="4 5" key="1">
    <citation type="submission" date="2019-05" db="EMBL/GenBank/DDBJ databases">
        <title>Tamlana fucoidanivorans sp. nov., isolated from the surface of algae collected from Fujian province in China.</title>
        <authorList>
            <person name="Li J."/>
        </authorList>
    </citation>
    <scope>NUCLEOTIDE SEQUENCE [LARGE SCALE GENOMIC DNA]</scope>
    <source>
        <strain evidence="4 5">CW2-9</strain>
    </source>
</reference>